<reference evidence="3 4" key="1">
    <citation type="submission" date="2009-06" db="EMBL/GenBank/DDBJ databases">
        <title>Complete sequence of Desulfovibrio salexigens DSM 2638.</title>
        <authorList>
            <consortium name="US DOE Joint Genome Institute"/>
            <person name="Lucas S."/>
            <person name="Copeland A."/>
            <person name="Lapidus A."/>
            <person name="Glavina del Rio T."/>
            <person name="Tice H."/>
            <person name="Bruce D."/>
            <person name="Goodwin L."/>
            <person name="Pitluck S."/>
            <person name="Munk A.C."/>
            <person name="Brettin T."/>
            <person name="Detter J.C."/>
            <person name="Han C."/>
            <person name="Tapia R."/>
            <person name="Larimer F."/>
            <person name="Land M."/>
            <person name="Hauser L."/>
            <person name="Kyrpides N."/>
            <person name="Anderson I."/>
            <person name="Wall J.D."/>
            <person name="Arkin A.P."/>
            <person name="Dehal P."/>
            <person name="Chivian D."/>
            <person name="Giles B."/>
            <person name="Hazen T.C."/>
        </authorList>
    </citation>
    <scope>NUCLEOTIDE SEQUENCE [LARGE SCALE GENOMIC DNA]</scope>
    <source>
        <strain evidence="4">ATCC 14822 / DSM 2638 / NCIMB 8403 / VKM B-1763</strain>
    </source>
</reference>
<dbReference type="KEGG" id="dsa:Desal_1838"/>
<evidence type="ECO:0000313" key="4">
    <source>
        <dbReference type="Proteomes" id="UP000002601"/>
    </source>
</evidence>
<keyword evidence="1" id="KW-0812">Transmembrane</keyword>
<feature type="transmembrane region" description="Helical" evidence="1">
    <location>
        <begin position="34"/>
        <end position="53"/>
    </location>
</feature>
<dbReference type="eggNOG" id="COG1408">
    <property type="taxonomic scope" value="Bacteria"/>
</dbReference>
<feature type="transmembrane region" description="Helical" evidence="1">
    <location>
        <begin position="6"/>
        <end position="27"/>
    </location>
</feature>
<dbReference type="STRING" id="526222.Desal_1838"/>
<dbReference type="SUPFAM" id="SSF56300">
    <property type="entry name" value="Metallo-dependent phosphatases"/>
    <property type="match status" value="1"/>
</dbReference>
<dbReference type="Proteomes" id="UP000002601">
    <property type="component" value="Chromosome"/>
</dbReference>
<name>C6BTX0_MARSD</name>
<keyword evidence="4" id="KW-1185">Reference proteome</keyword>
<feature type="transmembrane region" description="Helical" evidence="1">
    <location>
        <begin position="107"/>
        <end position="124"/>
    </location>
</feature>
<gene>
    <name evidence="3" type="ordered locus">Desal_1838</name>
</gene>
<keyword evidence="1" id="KW-0472">Membrane</keyword>
<dbReference type="InterPro" id="IPR004843">
    <property type="entry name" value="Calcineurin-like_PHP"/>
</dbReference>
<dbReference type="EMBL" id="CP001649">
    <property type="protein sequence ID" value="ACS79900.1"/>
    <property type="molecule type" value="Genomic_DNA"/>
</dbReference>
<dbReference type="CDD" id="cd07385">
    <property type="entry name" value="MPP_YkuE_C"/>
    <property type="match status" value="1"/>
</dbReference>
<proteinExistence type="predicted"/>
<evidence type="ECO:0000256" key="1">
    <source>
        <dbReference type="SAM" id="Phobius"/>
    </source>
</evidence>
<feature type="transmembrane region" description="Helical" evidence="1">
    <location>
        <begin position="59"/>
        <end position="86"/>
    </location>
</feature>
<feature type="domain" description="Calcineurin-like phosphoesterase" evidence="2">
    <location>
        <begin position="149"/>
        <end position="312"/>
    </location>
</feature>
<dbReference type="InterPro" id="IPR051158">
    <property type="entry name" value="Metallophosphoesterase_sf"/>
</dbReference>
<dbReference type="OrthoDB" id="9780884at2"/>
<evidence type="ECO:0000259" key="2">
    <source>
        <dbReference type="Pfam" id="PF00149"/>
    </source>
</evidence>
<sequence>MSFYVRATITYFLFYLYIRLWICRLLVDNPKIKRGVLTATDLMTLVMPITVFFPEHLPYLLKIFMQGAGYSWAAIIACMVPVGLCFEPIRWGIKLLGNGIKVPRLKVFGALCLISIVMTVGGYINATSPTVKEVAFDLSNGSKEAKEYRVVMFSDLHAGKLMTRDRVAAVVNMVNLMKPDIVLMVGDVLDDHDSELTGAVEELALIKAPLGKFAVLGNHEFYLGNNWSRSILEKQGIKVLGDSSTVVDDRFLLVGRNDFANIRGGGLVRAVLRNVIPKGNQLPIILMDHTPHELEEAEQNNVSLQVSGHTHNGQLFPFNLVVKRIYEEEYGIYQRGDTRYYISCGVGIWGPPLRTTARPEVVLMKIRI</sequence>
<dbReference type="PANTHER" id="PTHR31302:SF0">
    <property type="entry name" value="TRANSMEMBRANE PROTEIN WITH METALLOPHOSPHOESTERASE DOMAIN"/>
    <property type="match status" value="1"/>
</dbReference>
<evidence type="ECO:0000313" key="3">
    <source>
        <dbReference type="EMBL" id="ACS79900.1"/>
    </source>
</evidence>
<dbReference type="Pfam" id="PF00149">
    <property type="entry name" value="Metallophos"/>
    <property type="match status" value="1"/>
</dbReference>
<dbReference type="Gene3D" id="3.60.21.10">
    <property type="match status" value="1"/>
</dbReference>
<dbReference type="AlphaFoldDB" id="C6BTX0"/>
<dbReference type="InterPro" id="IPR029052">
    <property type="entry name" value="Metallo-depent_PP-like"/>
</dbReference>
<dbReference type="GO" id="GO:0016787">
    <property type="term" value="F:hydrolase activity"/>
    <property type="evidence" value="ECO:0007669"/>
    <property type="project" value="InterPro"/>
</dbReference>
<accession>C6BTX0</accession>
<dbReference type="HOGENOM" id="CLU_025443_0_1_7"/>
<dbReference type="PANTHER" id="PTHR31302">
    <property type="entry name" value="TRANSMEMBRANE PROTEIN WITH METALLOPHOSPHOESTERASE DOMAIN-RELATED"/>
    <property type="match status" value="1"/>
</dbReference>
<keyword evidence="1" id="KW-1133">Transmembrane helix</keyword>
<protein>
    <submittedName>
        <fullName evidence="3">Metallophosphoesterase</fullName>
    </submittedName>
</protein>
<organism evidence="3 4">
    <name type="scientific">Maridesulfovibrio salexigens (strain ATCC 14822 / DSM 2638 / NCIMB 8403 / VKM B-1763)</name>
    <name type="common">Desulfovibrio salexigens</name>
    <dbReference type="NCBI Taxonomy" id="526222"/>
    <lineage>
        <taxon>Bacteria</taxon>
        <taxon>Pseudomonadati</taxon>
        <taxon>Thermodesulfobacteriota</taxon>
        <taxon>Desulfovibrionia</taxon>
        <taxon>Desulfovibrionales</taxon>
        <taxon>Desulfovibrionaceae</taxon>
        <taxon>Maridesulfovibrio</taxon>
    </lineage>
</organism>